<accession>A0A0A1TWW9</accession>
<dbReference type="Proteomes" id="UP000014680">
    <property type="component" value="Unassembled WGS sequence"/>
</dbReference>
<dbReference type="VEuPathDB" id="AmoebaDB:EIN_266050"/>
<dbReference type="EMBL" id="KB207046">
    <property type="protein sequence ID" value="ELP85716.1"/>
    <property type="molecule type" value="Genomic_DNA"/>
</dbReference>
<dbReference type="Gene3D" id="3.40.50.12480">
    <property type="match status" value="1"/>
</dbReference>
<dbReference type="Pfam" id="PF13306">
    <property type="entry name" value="LRR_5"/>
    <property type="match status" value="1"/>
</dbReference>
<reference evidence="1 2" key="1">
    <citation type="submission" date="2012-10" db="EMBL/GenBank/DDBJ databases">
        <authorList>
            <person name="Zafar N."/>
            <person name="Inman J."/>
            <person name="Hall N."/>
            <person name="Lorenzi H."/>
            <person name="Caler E."/>
        </authorList>
    </citation>
    <scope>NUCLEOTIDE SEQUENCE [LARGE SCALE GENOMIC DNA]</scope>
    <source>
        <strain evidence="1 2">IP1</strain>
    </source>
</reference>
<dbReference type="SUPFAM" id="SSF52058">
    <property type="entry name" value="L domain-like"/>
    <property type="match status" value="1"/>
</dbReference>
<evidence type="ECO:0000313" key="1">
    <source>
        <dbReference type="EMBL" id="ELP85716.1"/>
    </source>
</evidence>
<dbReference type="PANTHER" id="PTHR45661:SF3">
    <property type="entry name" value="IG-LIKE DOMAIN-CONTAINING PROTEIN"/>
    <property type="match status" value="1"/>
</dbReference>
<proteinExistence type="predicted"/>
<sequence>MKIVFYQIVVWFTVDYTTFDTNSNINIEFKNVIYTDNDKNKYGNNLPPNVTSLGKWCFYNCIDLSNVLIPLSVTSLGDEFFNGCNLSSVVISSKVISLGIECLIYCGSLVNVTIPPSVKSIGDLCFCSCCRLSSVLIPSSMKSIGDFCFSECDRLTSVVIPHFINCSNTNKCNYDQQ</sequence>
<dbReference type="RefSeq" id="XP_004185062.1">
    <property type="nucleotide sequence ID" value="XM_004185014.1"/>
</dbReference>
<evidence type="ECO:0008006" key="3">
    <source>
        <dbReference type="Google" id="ProtNLM"/>
    </source>
</evidence>
<dbReference type="OrthoDB" id="10264456at2759"/>
<evidence type="ECO:0000313" key="2">
    <source>
        <dbReference type="Proteomes" id="UP000014680"/>
    </source>
</evidence>
<keyword evidence="2" id="KW-1185">Reference proteome</keyword>
<dbReference type="InterPro" id="IPR053139">
    <property type="entry name" value="Surface_bspA-like"/>
</dbReference>
<dbReference type="InterPro" id="IPR026906">
    <property type="entry name" value="LRR_5"/>
</dbReference>
<protein>
    <recommendedName>
        <fullName evidence="3">Leucine rich repeat containing protein BspA family protein</fullName>
    </recommendedName>
</protein>
<dbReference type="KEGG" id="eiv:EIN_266050"/>
<dbReference type="PANTHER" id="PTHR45661">
    <property type="entry name" value="SURFACE ANTIGEN"/>
    <property type="match status" value="1"/>
</dbReference>
<dbReference type="Gene3D" id="3.80.10.10">
    <property type="entry name" value="Ribonuclease Inhibitor"/>
    <property type="match status" value="1"/>
</dbReference>
<organism evidence="1 2">
    <name type="scientific">Entamoeba invadens IP1</name>
    <dbReference type="NCBI Taxonomy" id="370355"/>
    <lineage>
        <taxon>Eukaryota</taxon>
        <taxon>Amoebozoa</taxon>
        <taxon>Evosea</taxon>
        <taxon>Archamoebae</taxon>
        <taxon>Mastigamoebida</taxon>
        <taxon>Entamoebidae</taxon>
        <taxon>Entamoeba</taxon>
    </lineage>
</organism>
<dbReference type="GeneID" id="14884694"/>
<dbReference type="AlphaFoldDB" id="A0A0A1TWW9"/>
<name>A0A0A1TWW9_ENTIV</name>
<dbReference type="InterPro" id="IPR032675">
    <property type="entry name" value="LRR_dom_sf"/>
</dbReference>
<gene>
    <name evidence="1" type="ORF">EIN_266050</name>
</gene>